<name>G0HYM2_HALHT</name>
<dbReference type="Proteomes" id="UP000005629">
    <property type="component" value="Chromosome II"/>
</dbReference>
<dbReference type="HOGENOM" id="CLU_1485850_0_0_2"/>
<reference evidence="1 2" key="1">
    <citation type="journal article" date="2011" name="J. Bacteriol.">
        <title>Complete genome sequence of Haloarcula hispanica, a model haloarchaeon for studying genetics, metabolism, and virus-host interaction.</title>
        <authorList>
            <person name="Liu H."/>
            <person name="Wu Z."/>
            <person name="Li M."/>
            <person name="Zhang F."/>
            <person name="Zheng H."/>
            <person name="Han J."/>
            <person name="Liu J."/>
            <person name="Zhou J."/>
            <person name="Wang S."/>
            <person name="Xiang H."/>
        </authorList>
    </citation>
    <scope>NUCLEOTIDE SEQUENCE [LARGE SCALE GENOMIC DNA]</scope>
    <source>
        <strain evidence="2">ATCC 33960 / DSM 4426 / JCM 8911 / NBRC 102182 / NCIMB 2187 / VKM B-1755</strain>
    </source>
</reference>
<dbReference type="EMBL" id="CP002922">
    <property type="protein sequence ID" value="AEM58923.1"/>
    <property type="molecule type" value="Genomic_DNA"/>
</dbReference>
<organism evidence="1 2">
    <name type="scientific">Haloarcula hispanica (strain ATCC 33960 / DSM 4426 / JCM 8911 / NBRC 102182 / NCIMB 2187 / VKM B-1755)</name>
    <dbReference type="NCBI Taxonomy" id="634497"/>
    <lineage>
        <taxon>Archaea</taxon>
        <taxon>Methanobacteriati</taxon>
        <taxon>Methanobacteriota</taxon>
        <taxon>Stenosarchaea group</taxon>
        <taxon>Halobacteria</taxon>
        <taxon>Halobacteriales</taxon>
        <taxon>Haloarculaceae</taxon>
        <taxon>Haloarcula</taxon>
    </lineage>
</organism>
<gene>
    <name evidence="1" type="ordered locus">HAH_4252</name>
</gene>
<dbReference type="STRING" id="634497.HAH_4252"/>
<evidence type="ECO:0000313" key="2">
    <source>
        <dbReference type="Proteomes" id="UP000005629"/>
    </source>
</evidence>
<dbReference type="AlphaFoldDB" id="G0HYM2"/>
<dbReference type="OrthoDB" id="238717at2157"/>
<sequence length="181" mass="20220">MDDPYHIGFVANKTPDARELYNRCQQAGLKTTHDGEADIVAEYRIGLTGHTDSSLEDALNALEQTENGSMRFWTEADMMIRVGISHPTTEDEQMMGCVNIGFQTSEIYGGAHPDSTYRARIDELLDIVAEIVPTVEPKYVWSSVYKGHEDYERFVPDGEPIANNIENLSSVPHKTSPVNLT</sequence>
<evidence type="ECO:0000313" key="1">
    <source>
        <dbReference type="EMBL" id="AEM58923.1"/>
    </source>
</evidence>
<proteinExistence type="predicted"/>
<protein>
    <submittedName>
        <fullName evidence="1">Uncharacterized protein</fullName>
    </submittedName>
</protein>
<dbReference type="GeneID" id="23802652"/>
<dbReference type="KEGG" id="hhi:HAH_4252"/>
<dbReference type="RefSeq" id="WP_014030794.1">
    <property type="nucleotide sequence ID" value="NC_015943.1"/>
</dbReference>
<accession>G0HYM2</accession>